<keyword evidence="1" id="KW-0472">Membrane</keyword>
<accession>A0A8S4GF18</accession>
<dbReference type="EMBL" id="CAJHNJ030000262">
    <property type="protein sequence ID" value="CAG9137512.1"/>
    <property type="molecule type" value="Genomic_DNA"/>
</dbReference>
<evidence type="ECO:0000256" key="1">
    <source>
        <dbReference type="SAM" id="Phobius"/>
    </source>
</evidence>
<name>A0A8S4GF18_PLUXY</name>
<reference evidence="2" key="1">
    <citation type="submission" date="2020-11" db="EMBL/GenBank/DDBJ databases">
        <authorList>
            <person name="Whiteford S."/>
        </authorList>
    </citation>
    <scope>NUCLEOTIDE SEQUENCE</scope>
</reference>
<protein>
    <submittedName>
        <fullName evidence="2">(diamondback moth) hypothetical protein</fullName>
    </submittedName>
</protein>
<dbReference type="AlphaFoldDB" id="A0A8S4GF18"/>
<dbReference type="Proteomes" id="UP000653454">
    <property type="component" value="Unassembled WGS sequence"/>
</dbReference>
<sequence>MRKLNRSVSILKCVRRFTMLIIPILPMYSLALLVLYAHTKDNPHLRDSGLEPGKIDVRDSHQPMIEQIVHSWLSRLGRLKLLMPVKYSLEDFEAQMIWFY</sequence>
<evidence type="ECO:0000313" key="2">
    <source>
        <dbReference type="EMBL" id="CAG9137512.1"/>
    </source>
</evidence>
<evidence type="ECO:0000313" key="3">
    <source>
        <dbReference type="Proteomes" id="UP000653454"/>
    </source>
</evidence>
<keyword evidence="1" id="KW-1133">Transmembrane helix</keyword>
<feature type="transmembrane region" description="Helical" evidence="1">
    <location>
        <begin position="20"/>
        <end position="38"/>
    </location>
</feature>
<comment type="caution">
    <text evidence="2">The sequence shown here is derived from an EMBL/GenBank/DDBJ whole genome shotgun (WGS) entry which is preliminary data.</text>
</comment>
<gene>
    <name evidence="2" type="ORF">PLXY2_LOCUS15766</name>
</gene>
<organism evidence="2 3">
    <name type="scientific">Plutella xylostella</name>
    <name type="common">Diamondback moth</name>
    <name type="synonym">Plutella maculipennis</name>
    <dbReference type="NCBI Taxonomy" id="51655"/>
    <lineage>
        <taxon>Eukaryota</taxon>
        <taxon>Metazoa</taxon>
        <taxon>Ecdysozoa</taxon>
        <taxon>Arthropoda</taxon>
        <taxon>Hexapoda</taxon>
        <taxon>Insecta</taxon>
        <taxon>Pterygota</taxon>
        <taxon>Neoptera</taxon>
        <taxon>Endopterygota</taxon>
        <taxon>Lepidoptera</taxon>
        <taxon>Glossata</taxon>
        <taxon>Ditrysia</taxon>
        <taxon>Yponomeutoidea</taxon>
        <taxon>Plutellidae</taxon>
        <taxon>Plutella</taxon>
    </lineage>
</organism>
<keyword evidence="3" id="KW-1185">Reference proteome</keyword>
<keyword evidence="1" id="KW-0812">Transmembrane</keyword>
<proteinExistence type="predicted"/>